<gene>
    <name evidence="2" type="ORF">MIND_01277300</name>
</gene>
<dbReference type="EMBL" id="JACAZF010000013">
    <property type="protein sequence ID" value="KAF7291328.1"/>
    <property type="molecule type" value="Genomic_DNA"/>
</dbReference>
<dbReference type="RefSeq" id="XP_037214450.1">
    <property type="nucleotide sequence ID" value="XM_037369244.1"/>
</dbReference>
<dbReference type="OrthoDB" id="3039774at2759"/>
<proteinExistence type="predicted"/>
<reference evidence="2" key="1">
    <citation type="submission" date="2020-05" db="EMBL/GenBank/DDBJ databases">
        <title>Mycena genomes resolve the evolution of fungal bioluminescence.</title>
        <authorList>
            <person name="Tsai I.J."/>
        </authorList>
    </citation>
    <scope>NUCLEOTIDE SEQUENCE</scope>
    <source>
        <strain evidence="2">171206Taipei</strain>
    </source>
</reference>
<feature type="region of interest" description="Disordered" evidence="1">
    <location>
        <begin position="1"/>
        <end position="27"/>
    </location>
</feature>
<name>A0A8H6S283_9AGAR</name>
<protein>
    <submittedName>
        <fullName evidence="2">Uncharacterized protein</fullName>
    </submittedName>
</protein>
<feature type="compositionally biased region" description="Polar residues" evidence="1">
    <location>
        <begin position="1"/>
        <end position="11"/>
    </location>
</feature>
<sequence>MYSTTTSSNPSLLALSGTPAHSSTTVSSVAAGTTALQGVPANASRGPQCCHCGWRGDHANNCPFKS</sequence>
<dbReference type="GeneID" id="59351760"/>
<dbReference type="AlphaFoldDB" id="A0A8H6S283"/>
<comment type="caution">
    <text evidence="2">The sequence shown here is derived from an EMBL/GenBank/DDBJ whole genome shotgun (WGS) entry which is preliminary data.</text>
</comment>
<evidence type="ECO:0000256" key="1">
    <source>
        <dbReference type="SAM" id="MobiDB-lite"/>
    </source>
</evidence>
<accession>A0A8H6S283</accession>
<evidence type="ECO:0000313" key="2">
    <source>
        <dbReference type="EMBL" id="KAF7291328.1"/>
    </source>
</evidence>
<dbReference type="Proteomes" id="UP000636479">
    <property type="component" value="Unassembled WGS sequence"/>
</dbReference>
<keyword evidence="3" id="KW-1185">Reference proteome</keyword>
<evidence type="ECO:0000313" key="3">
    <source>
        <dbReference type="Proteomes" id="UP000636479"/>
    </source>
</evidence>
<organism evidence="2 3">
    <name type="scientific">Mycena indigotica</name>
    <dbReference type="NCBI Taxonomy" id="2126181"/>
    <lineage>
        <taxon>Eukaryota</taxon>
        <taxon>Fungi</taxon>
        <taxon>Dikarya</taxon>
        <taxon>Basidiomycota</taxon>
        <taxon>Agaricomycotina</taxon>
        <taxon>Agaricomycetes</taxon>
        <taxon>Agaricomycetidae</taxon>
        <taxon>Agaricales</taxon>
        <taxon>Marasmiineae</taxon>
        <taxon>Mycenaceae</taxon>
        <taxon>Mycena</taxon>
    </lineage>
</organism>